<dbReference type="EMBL" id="KV907509">
    <property type="protein sequence ID" value="OOF91760.1"/>
    <property type="molecule type" value="Genomic_DNA"/>
</dbReference>
<sequence>MAMKTLRFLTLSRVQRLHARFVTPYVVPTQQGMLESAIHSPINLKHHGQVEDVFQLATNLAEKIMKNHAYQDGNKRTALLAADMVLKINGNYLQKVSFAEDVHNKGLADAHVAVVTNKWTAQQLGQYYNSVAAPLVRMTPDVMEYKSAVTEY</sequence>
<feature type="domain" description="Fido" evidence="1">
    <location>
        <begin position="9"/>
        <end position="130"/>
    </location>
</feature>
<evidence type="ECO:0000313" key="2">
    <source>
        <dbReference type="EMBL" id="OOF91760.1"/>
    </source>
</evidence>
<keyword evidence="3" id="KW-1185">Reference proteome</keyword>
<proteinExistence type="predicted"/>
<evidence type="ECO:0000313" key="3">
    <source>
        <dbReference type="Proteomes" id="UP000188318"/>
    </source>
</evidence>
<dbReference type="GO" id="GO:0016301">
    <property type="term" value="F:kinase activity"/>
    <property type="evidence" value="ECO:0007669"/>
    <property type="project" value="InterPro"/>
</dbReference>
<dbReference type="Proteomes" id="UP000188318">
    <property type="component" value="Unassembled WGS sequence"/>
</dbReference>
<reference evidence="3" key="1">
    <citation type="journal article" date="2017" name="Genome Biol.">
        <title>Comparative genomics reveals high biological diversity and specific adaptations in the industrially and medically important fungal genus Aspergillus.</title>
        <authorList>
            <person name="de Vries R.P."/>
            <person name="Riley R."/>
            <person name="Wiebenga A."/>
            <person name="Aguilar-Osorio G."/>
            <person name="Amillis S."/>
            <person name="Uchima C.A."/>
            <person name="Anderluh G."/>
            <person name="Asadollahi M."/>
            <person name="Askin M."/>
            <person name="Barry K."/>
            <person name="Battaglia E."/>
            <person name="Bayram O."/>
            <person name="Benocci T."/>
            <person name="Braus-Stromeyer S.A."/>
            <person name="Caldana C."/>
            <person name="Canovas D."/>
            <person name="Cerqueira G.C."/>
            <person name="Chen F."/>
            <person name="Chen W."/>
            <person name="Choi C."/>
            <person name="Clum A."/>
            <person name="Dos Santos R.A."/>
            <person name="Damasio A.R."/>
            <person name="Diallinas G."/>
            <person name="Emri T."/>
            <person name="Fekete E."/>
            <person name="Flipphi M."/>
            <person name="Freyberg S."/>
            <person name="Gallo A."/>
            <person name="Gournas C."/>
            <person name="Habgood R."/>
            <person name="Hainaut M."/>
            <person name="Harispe M.L."/>
            <person name="Henrissat B."/>
            <person name="Hilden K.S."/>
            <person name="Hope R."/>
            <person name="Hossain A."/>
            <person name="Karabika E."/>
            <person name="Karaffa L."/>
            <person name="Karanyi Z."/>
            <person name="Krasevec N."/>
            <person name="Kuo A."/>
            <person name="Kusch H."/>
            <person name="LaButti K."/>
            <person name="Lagendijk E.L."/>
            <person name="Lapidus A."/>
            <person name="Levasseur A."/>
            <person name="Lindquist E."/>
            <person name="Lipzen A."/>
            <person name="Logrieco A.F."/>
            <person name="MacCabe A."/>
            <person name="Maekelae M.R."/>
            <person name="Malavazi I."/>
            <person name="Melin P."/>
            <person name="Meyer V."/>
            <person name="Mielnichuk N."/>
            <person name="Miskei M."/>
            <person name="Molnar A.P."/>
            <person name="Mule G."/>
            <person name="Ngan C.Y."/>
            <person name="Orejas M."/>
            <person name="Orosz E."/>
            <person name="Ouedraogo J.P."/>
            <person name="Overkamp K.M."/>
            <person name="Park H.-S."/>
            <person name="Perrone G."/>
            <person name="Piumi F."/>
            <person name="Punt P.J."/>
            <person name="Ram A.F."/>
            <person name="Ramon A."/>
            <person name="Rauscher S."/>
            <person name="Record E."/>
            <person name="Riano-Pachon D.M."/>
            <person name="Robert V."/>
            <person name="Roehrig J."/>
            <person name="Ruller R."/>
            <person name="Salamov A."/>
            <person name="Salih N.S."/>
            <person name="Samson R.A."/>
            <person name="Sandor E."/>
            <person name="Sanguinetti M."/>
            <person name="Schuetze T."/>
            <person name="Sepcic K."/>
            <person name="Shelest E."/>
            <person name="Sherlock G."/>
            <person name="Sophianopoulou V."/>
            <person name="Squina F.M."/>
            <person name="Sun H."/>
            <person name="Susca A."/>
            <person name="Todd R.B."/>
            <person name="Tsang A."/>
            <person name="Unkles S.E."/>
            <person name="van de Wiele N."/>
            <person name="van Rossen-Uffink D."/>
            <person name="Oliveira J.V."/>
            <person name="Vesth T.C."/>
            <person name="Visser J."/>
            <person name="Yu J.-H."/>
            <person name="Zhou M."/>
            <person name="Andersen M.R."/>
            <person name="Archer D.B."/>
            <person name="Baker S.E."/>
            <person name="Benoit I."/>
            <person name="Brakhage A.A."/>
            <person name="Braus G.H."/>
            <person name="Fischer R."/>
            <person name="Frisvad J.C."/>
            <person name="Goldman G.H."/>
            <person name="Houbraken J."/>
            <person name="Oakley B."/>
            <person name="Pocsi I."/>
            <person name="Scazzocchio C."/>
            <person name="Seiboth B."/>
            <person name="vanKuyk P.A."/>
            <person name="Wortman J."/>
            <person name="Dyer P.S."/>
            <person name="Grigoriev I.V."/>
        </authorList>
    </citation>
    <scope>NUCLEOTIDE SEQUENCE [LARGE SCALE GENOMIC DNA]</scope>
    <source>
        <strain evidence="3">ITEM 5010</strain>
    </source>
</reference>
<dbReference type="STRING" id="602072.A0A1R3RBA6"/>
<name>A0A1R3RBA6_ASPC5</name>
<dbReference type="NCBIfam" id="TIGR01550">
    <property type="entry name" value="DOC_P1"/>
    <property type="match status" value="1"/>
</dbReference>
<dbReference type="OrthoDB" id="3049701at2759"/>
<protein>
    <recommendedName>
        <fullName evidence="1">Fido domain-containing protein</fullName>
    </recommendedName>
</protein>
<dbReference type="PANTHER" id="PTHR39426:SF1">
    <property type="entry name" value="HOMOLOGY TO DEATH-ON-CURING PROTEIN OF PHAGE P1"/>
    <property type="match status" value="1"/>
</dbReference>
<gene>
    <name evidence="2" type="ORF">ASPCADRAFT_9179</name>
</gene>
<organism evidence="2 3">
    <name type="scientific">Aspergillus carbonarius (strain ITEM 5010)</name>
    <dbReference type="NCBI Taxonomy" id="602072"/>
    <lineage>
        <taxon>Eukaryota</taxon>
        <taxon>Fungi</taxon>
        <taxon>Dikarya</taxon>
        <taxon>Ascomycota</taxon>
        <taxon>Pezizomycotina</taxon>
        <taxon>Eurotiomycetes</taxon>
        <taxon>Eurotiomycetidae</taxon>
        <taxon>Eurotiales</taxon>
        <taxon>Aspergillaceae</taxon>
        <taxon>Aspergillus</taxon>
        <taxon>Aspergillus subgen. Circumdati</taxon>
    </lineage>
</organism>
<dbReference type="InterPro" id="IPR003812">
    <property type="entry name" value="Fido"/>
</dbReference>
<dbReference type="InterPro" id="IPR053737">
    <property type="entry name" value="Type_II_TA_Toxin"/>
</dbReference>
<dbReference type="Pfam" id="PF02661">
    <property type="entry name" value="Fic"/>
    <property type="match status" value="1"/>
</dbReference>
<dbReference type="AlphaFoldDB" id="A0A1R3RBA6"/>
<evidence type="ECO:0000259" key="1">
    <source>
        <dbReference type="PROSITE" id="PS51459"/>
    </source>
</evidence>
<dbReference type="Gene3D" id="1.20.120.1870">
    <property type="entry name" value="Fic/DOC protein, Fido domain"/>
    <property type="match status" value="1"/>
</dbReference>
<dbReference type="InterPro" id="IPR006440">
    <property type="entry name" value="Doc"/>
</dbReference>
<dbReference type="PROSITE" id="PS51459">
    <property type="entry name" value="FIDO"/>
    <property type="match status" value="1"/>
</dbReference>
<dbReference type="InterPro" id="IPR036597">
    <property type="entry name" value="Fido-like_dom_sf"/>
</dbReference>
<dbReference type="VEuPathDB" id="FungiDB:ASPCADRAFT_9179"/>
<dbReference type="PANTHER" id="PTHR39426">
    <property type="entry name" value="HOMOLOGY TO DEATH-ON-CURING PROTEIN OF PHAGE P1"/>
    <property type="match status" value="1"/>
</dbReference>
<accession>A0A1R3RBA6</accession>
<dbReference type="OMA" id="DIPMAHD"/>
<dbReference type="SUPFAM" id="SSF140931">
    <property type="entry name" value="Fic-like"/>
    <property type="match status" value="1"/>
</dbReference>